<feature type="active site" description="For GATase activity" evidence="8">
    <location>
        <position position="2"/>
    </location>
</feature>
<keyword evidence="5 9" id="KW-0067">ATP-binding</keyword>
<dbReference type="PROSITE" id="PS51278">
    <property type="entry name" value="GATASE_TYPE_2"/>
    <property type="match status" value="1"/>
</dbReference>
<evidence type="ECO:0000256" key="2">
    <source>
        <dbReference type="ARBA" id="ARBA00005752"/>
    </source>
</evidence>
<evidence type="ECO:0000256" key="8">
    <source>
        <dbReference type="PIRSR" id="PIRSR001589-1"/>
    </source>
</evidence>
<dbReference type="RefSeq" id="WP_077122780.1">
    <property type="nucleotide sequence ID" value="NZ_FMUE01000019.1"/>
</dbReference>
<evidence type="ECO:0000256" key="5">
    <source>
        <dbReference type="ARBA" id="ARBA00022840"/>
    </source>
</evidence>
<dbReference type="AlphaFoldDB" id="A0A1R3U8I3"/>
<organism evidence="12 13">
    <name type="scientific">Agrobacterium rosae</name>
    <dbReference type="NCBI Taxonomy" id="1972867"/>
    <lineage>
        <taxon>Bacteria</taxon>
        <taxon>Pseudomonadati</taxon>
        <taxon>Pseudomonadota</taxon>
        <taxon>Alphaproteobacteria</taxon>
        <taxon>Hyphomicrobiales</taxon>
        <taxon>Rhizobiaceae</taxon>
        <taxon>Rhizobium/Agrobacterium group</taxon>
        <taxon>Agrobacterium</taxon>
    </lineage>
</organism>
<dbReference type="CDD" id="cd00712">
    <property type="entry name" value="AsnB"/>
    <property type="match status" value="1"/>
</dbReference>
<feature type="binding site" evidence="9">
    <location>
        <position position="97"/>
    </location>
    <ligand>
        <name>L-glutamine</name>
        <dbReference type="ChEBI" id="CHEBI:58359"/>
    </ligand>
</feature>
<evidence type="ECO:0000259" key="11">
    <source>
        <dbReference type="PROSITE" id="PS51278"/>
    </source>
</evidence>
<dbReference type="InterPro" id="IPR006426">
    <property type="entry name" value="Asn_synth_AEB"/>
</dbReference>
<dbReference type="PANTHER" id="PTHR43284:SF1">
    <property type="entry name" value="ASPARAGINE SYNTHETASE"/>
    <property type="match status" value="1"/>
</dbReference>
<dbReference type="InterPro" id="IPR051786">
    <property type="entry name" value="ASN_synthetase/amidase"/>
</dbReference>
<dbReference type="PANTHER" id="PTHR43284">
    <property type="entry name" value="ASPARAGINE SYNTHETASE (GLUTAMINE-HYDROLYZING)"/>
    <property type="match status" value="1"/>
</dbReference>
<accession>A0A1R3U8I3</accession>
<dbReference type="SUPFAM" id="SSF52402">
    <property type="entry name" value="Adenine nucleotide alpha hydrolases-like"/>
    <property type="match status" value="1"/>
</dbReference>
<dbReference type="InterPro" id="IPR033738">
    <property type="entry name" value="AsnB_N"/>
</dbReference>
<dbReference type="CDD" id="cd01991">
    <property type="entry name" value="Asn_synthase_B_C"/>
    <property type="match status" value="1"/>
</dbReference>
<dbReference type="Pfam" id="PF13537">
    <property type="entry name" value="GATase_7"/>
    <property type="match status" value="1"/>
</dbReference>
<dbReference type="GO" id="GO:0004066">
    <property type="term" value="F:asparagine synthase (glutamine-hydrolyzing) activity"/>
    <property type="evidence" value="ECO:0007669"/>
    <property type="project" value="UniProtKB-EC"/>
</dbReference>
<evidence type="ECO:0000313" key="13">
    <source>
        <dbReference type="Proteomes" id="UP000187891"/>
    </source>
</evidence>
<evidence type="ECO:0000256" key="10">
    <source>
        <dbReference type="PIRSR" id="PIRSR001589-3"/>
    </source>
</evidence>
<gene>
    <name evidence="12" type="primary">asnB</name>
    <name evidence="12" type="ORF">DSM25559_4816</name>
</gene>
<dbReference type="STRING" id="1907666.DSM25559_4816"/>
<comment type="pathway">
    <text evidence="1">Amino-acid biosynthesis; L-asparagine biosynthesis; L-asparagine from L-aspartate (L-Gln route): step 1/1.</text>
</comment>
<evidence type="ECO:0000256" key="6">
    <source>
        <dbReference type="ARBA" id="ARBA00022962"/>
    </source>
</evidence>
<dbReference type="InterPro" id="IPR017932">
    <property type="entry name" value="GATase_2_dom"/>
</dbReference>
<dbReference type="Proteomes" id="UP000187891">
    <property type="component" value="Unassembled WGS sequence"/>
</dbReference>
<proteinExistence type="inferred from homology"/>
<dbReference type="PIRSF" id="PIRSF001589">
    <property type="entry name" value="Asn_synthetase_glu-h"/>
    <property type="match status" value="1"/>
</dbReference>
<dbReference type="GO" id="GO:0005524">
    <property type="term" value="F:ATP binding"/>
    <property type="evidence" value="ECO:0007669"/>
    <property type="project" value="UniProtKB-KW"/>
</dbReference>
<comment type="similarity">
    <text evidence="2">Belongs to the asparagine synthetase family.</text>
</comment>
<keyword evidence="8" id="KW-0028">Amino-acid biosynthesis</keyword>
<dbReference type="EMBL" id="FMUE01000019">
    <property type="protein sequence ID" value="SCX35132.1"/>
    <property type="molecule type" value="Genomic_DNA"/>
</dbReference>
<dbReference type="InterPro" id="IPR014729">
    <property type="entry name" value="Rossmann-like_a/b/a_fold"/>
</dbReference>
<evidence type="ECO:0000256" key="4">
    <source>
        <dbReference type="ARBA" id="ARBA00022741"/>
    </source>
</evidence>
<name>A0A1R3U8I3_9HYPH</name>
<dbReference type="GO" id="GO:0006529">
    <property type="term" value="P:asparagine biosynthetic process"/>
    <property type="evidence" value="ECO:0007669"/>
    <property type="project" value="UniProtKB-KW"/>
</dbReference>
<protein>
    <recommendedName>
        <fullName evidence="3">asparagine synthase (glutamine-hydrolyzing)</fullName>
        <ecNumber evidence="3">6.3.5.4</ecNumber>
    </recommendedName>
</protein>
<dbReference type="NCBIfam" id="TIGR01536">
    <property type="entry name" value="asn_synth_AEB"/>
    <property type="match status" value="1"/>
</dbReference>
<dbReference type="InterPro" id="IPR001962">
    <property type="entry name" value="Asn_synthase"/>
</dbReference>
<keyword evidence="8" id="KW-0061">Asparagine biosynthesis</keyword>
<keyword evidence="6 8" id="KW-0315">Glutamine amidotransferase</keyword>
<dbReference type="InterPro" id="IPR029055">
    <property type="entry name" value="Ntn_hydrolases_N"/>
</dbReference>
<dbReference type="Gene3D" id="3.40.50.620">
    <property type="entry name" value="HUPs"/>
    <property type="match status" value="1"/>
</dbReference>
<reference evidence="13" key="1">
    <citation type="submission" date="2016-10" db="EMBL/GenBank/DDBJ databases">
        <authorList>
            <person name="Wibberg D."/>
        </authorList>
    </citation>
    <scope>NUCLEOTIDE SEQUENCE [LARGE SCALE GENOMIC DNA]</scope>
</reference>
<comment type="catalytic activity">
    <reaction evidence="7">
        <text>L-aspartate + L-glutamine + ATP + H2O = L-asparagine + L-glutamate + AMP + diphosphate + H(+)</text>
        <dbReference type="Rhea" id="RHEA:12228"/>
        <dbReference type="ChEBI" id="CHEBI:15377"/>
        <dbReference type="ChEBI" id="CHEBI:15378"/>
        <dbReference type="ChEBI" id="CHEBI:29985"/>
        <dbReference type="ChEBI" id="CHEBI:29991"/>
        <dbReference type="ChEBI" id="CHEBI:30616"/>
        <dbReference type="ChEBI" id="CHEBI:33019"/>
        <dbReference type="ChEBI" id="CHEBI:58048"/>
        <dbReference type="ChEBI" id="CHEBI:58359"/>
        <dbReference type="ChEBI" id="CHEBI:456215"/>
        <dbReference type="EC" id="6.3.5.4"/>
    </reaction>
</comment>
<evidence type="ECO:0000256" key="9">
    <source>
        <dbReference type="PIRSR" id="PIRSR001589-2"/>
    </source>
</evidence>
<keyword evidence="12" id="KW-0436">Ligase</keyword>
<dbReference type="Gene3D" id="3.60.20.10">
    <property type="entry name" value="Glutamine Phosphoribosylpyrophosphate, subunit 1, domain 1"/>
    <property type="match status" value="1"/>
</dbReference>
<evidence type="ECO:0000256" key="7">
    <source>
        <dbReference type="ARBA" id="ARBA00048741"/>
    </source>
</evidence>
<evidence type="ECO:0000256" key="1">
    <source>
        <dbReference type="ARBA" id="ARBA00005187"/>
    </source>
</evidence>
<feature type="domain" description="Glutamine amidotransferase type-2" evidence="11">
    <location>
        <begin position="2"/>
        <end position="214"/>
    </location>
</feature>
<keyword evidence="4 9" id="KW-0547">Nucleotide-binding</keyword>
<feature type="site" description="Important for beta-aspartyl-AMP intermediate formation" evidence="10">
    <location>
        <position position="368"/>
    </location>
</feature>
<evidence type="ECO:0000256" key="3">
    <source>
        <dbReference type="ARBA" id="ARBA00012737"/>
    </source>
</evidence>
<sequence length="603" mass="67444">MCRLYGYVSCDTHQFDTRLPAVALAQIRGGPDQQNFYAYKTFGIGANRLAITDPDGGRQPYHLIENIYVVLNGEIYNHDDLRRTLEAKGHTFPDSCDGSILPAMYCEYGETFVEYLDGMFSVAVIDNRTGVPKLTIASDSTGMKPLYYASTLGNRSFIFATELPALLRFEGVPIDVANDLIDQYMTVRAVSDGRTFVKDVYSLSASSIMTVQAGKPPIISRYVSRIRYDAKIPDNLKDAGAAFRELLEWEIRRLVRADAKVCSVNSGGLDSSLITMLASRSGQTPLNSFHVFCEGEWPFDERAFAREVARKSGGDYHEAPINPQEIPDLIPTMVDHLGQPNGAPHALSAYRLFQKVSAEGYRVALTGEGSDELFCGYSRMVAALEDPTVDWTTNYLDGMSPCPQSIRYSLYKQDIRGTLMEARKGGKDAYSAELSSQHETRSALIRRFEQERNLCHYVLHRAEPLAMASAVEVRIPFCQPRVRDFSWRMNSDMNLANGGRGKAVVYEAAAGVLPNAVLNRQKQPFTLPVTSLMHRGSRLIEYCRDTVSSRQMRQDSPFDPIALQKVIDQQITSPSRDTAFTIWAVAIYATWLERLSRWTAVPT</sequence>
<evidence type="ECO:0000313" key="12">
    <source>
        <dbReference type="EMBL" id="SCX35132.1"/>
    </source>
</evidence>
<dbReference type="SUPFAM" id="SSF56235">
    <property type="entry name" value="N-terminal nucleophile aminohydrolases (Ntn hydrolases)"/>
    <property type="match status" value="1"/>
</dbReference>
<dbReference type="GO" id="GO:0005829">
    <property type="term" value="C:cytosol"/>
    <property type="evidence" value="ECO:0007669"/>
    <property type="project" value="TreeGrafter"/>
</dbReference>
<dbReference type="Pfam" id="PF00733">
    <property type="entry name" value="Asn_synthase"/>
    <property type="match status" value="1"/>
</dbReference>
<dbReference type="EC" id="6.3.5.4" evidence="3"/>